<evidence type="ECO:0000259" key="6">
    <source>
        <dbReference type="Pfam" id="PF18029"/>
    </source>
</evidence>
<comment type="catalytic activity">
    <reaction evidence="1">
        <text>(4aS,6R)-4a-hydroxy-L-erythro-5,6,7,8-tetrahydrobiopterin = (6R)-L-erythro-6,7-dihydrobiopterin + H2O</text>
        <dbReference type="Rhea" id="RHEA:11920"/>
        <dbReference type="ChEBI" id="CHEBI:15377"/>
        <dbReference type="ChEBI" id="CHEBI:15642"/>
        <dbReference type="ChEBI" id="CHEBI:43120"/>
        <dbReference type="EC" id="4.2.1.96"/>
    </reaction>
</comment>
<protein>
    <recommendedName>
        <fullName evidence="4">Putative pterin-4-alpha-carbinolamine dehydratase</fullName>
        <ecNumber evidence="3">4.2.1.96</ecNumber>
    </recommendedName>
</protein>
<dbReference type="InterPro" id="IPR036428">
    <property type="entry name" value="PCD_sf"/>
</dbReference>
<dbReference type="PANTHER" id="PTHR35908">
    <property type="entry name" value="HYPOTHETICAL FUSION PROTEIN"/>
    <property type="match status" value="1"/>
</dbReference>
<dbReference type="PANTHER" id="PTHR35908:SF1">
    <property type="entry name" value="CONSERVED PROTEIN"/>
    <property type="match status" value="1"/>
</dbReference>
<dbReference type="Pfam" id="PF18029">
    <property type="entry name" value="Glyoxalase_6"/>
    <property type="match status" value="1"/>
</dbReference>
<dbReference type="Gene3D" id="3.30.1360.20">
    <property type="entry name" value="Transcriptional coactivator/pterin dehydratase"/>
    <property type="match status" value="1"/>
</dbReference>
<comment type="similarity">
    <text evidence="2">Belongs to the pterin-4-alpha-carbinolamine dehydratase family.</text>
</comment>
<evidence type="ECO:0000313" key="8">
    <source>
        <dbReference type="Proteomes" id="UP001589894"/>
    </source>
</evidence>
<proteinExistence type="inferred from homology"/>
<dbReference type="RefSeq" id="WP_377338413.1">
    <property type="nucleotide sequence ID" value="NZ_JBHLUE010000009.1"/>
</dbReference>
<accession>A0ABV6NWD2</accession>
<dbReference type="InterPro" id="IPR029068">
    <property type="entry name" value="Glyas_Bleomycin-R_OHBP_Dase"/>
</dbReference>
<keyword evidence="5" id="KW-0456">Lyase</keyword>
<evidence type="ECO:0000313" key="7">
    <source>
        <dbReference type="EMBL" id="MFC0564981.1"/>
    </source>
</evidence>
<dbReference type="Pfam" id="PF01329">
    <property type="entry name" value="Pterin_4a"/>
    <property type="match status" value="1"/>
</dbReference>
<reference evidence="7 8" key="1">
    <citation type="submission" date="2024-09" db="EMBL/GenBank/DDBJ databases">
        <authorList>
            <person name="Sun Q."/>
            <person name="Mori K."/>
        </authorList>
    </citation>
    <scope>NUCLEOTIDE SEQUENCE [LARGE SCALE GENOMIC DNA]</scope>
    <source>
        <strain evidence="7 8">TBRC 2205</strain>
    </source>
</reference>
<dbReference type="Gene3D" id="3.10.180.10">
    <property type="entry name" value="2,3-Dihydroxybiphenyl 1,2-Dioxygenase, domain 1"/>
    <property type="match status" value="1"/>
</dbReference>
<dbReference type="SUPFAM" id="SSF55248">
    <property type="entry name" value="PCD-like"/>
    <property type="match status" value="1"/>
</dbReference>
<keyword evidence="8" id="KW-1185">Reference proteome</keyword>
<evidence type="ECO:0000256" key="3">
    <source>
        <dbReference type="ARBA" id="ARBA00013252"/>
    </source>
</evidence>
<evidence type="ECO:0000256" key="2">
    <source>
        <dbReference type="ARBA" id="ARBA00006472"/>
    </source>
</evidence>
<dbReference type="Proteomes" id="UP001589894">
    <property type="component" value="Unassembled WGS sequence"/>
</dbReference>
<feature type="domain" description="Glyoxalase-like" evidence="6">
    <location>
        <begin position="119"/>
        <end position="226"/>
    </location>
</feature>
<evidence type="ECO:0000256" key="5">
    <source>
        <dbReference type="ARBA" id="ARBA00023239"/>
    </source>
</evidence>
<name>A0ABV6NWD2_9ACTN</name>
<dbReference type="InterPro" id="IPR001533">
    <property type="entry name" value="Pterin_deHydtase"/>
</dbReference>
<evidence type="ECO:0000256" key="1">
    <source>
        <dbReference type="ARBA" id="ARBA00001554"/>
    </source>
</evidence>
<dbReference type="EMBL" id="JBHLUE010000009">
    <property type="protein sequence ID" value="MFC0564981.1"/>
    <property type="molecule type" value="Genomic_DNA"/>
</dbReference>
<dbReference type="InterPro" id="IPR041581">
    <property type="entry name" value="Glyoxalase_6"/>
</dbReference>
<gene>
    <name evidence="7" type="ORF">ACFFHU_12660</name>
</gene>
<comment type="caution">
    <text evidence="7">The sequence shown here is derived from an EMBL/GenBank/DDBJ whole genome shotgun (WGS) entry which is preliminary data.</text>
</comment>
<sequence>MDMLTGEQIADADLTDWRKLAQGLHARYLVAGFTTAARFVAAVGEAGDRAGHHPRVTIGDGYVDLKLISRDAVYRDGAGAEHTVEWVTRRDVDLARRITGIAVEQGIVADPAGITDIELALDTAHAATIAPVWAALLTGDAEALGRGGIDDDIRDATGRVPNLWFQQTDEHEPPRQRFHLDIWVAPEVAEHRIAAAVAAGGTIVDDSEAPSFTVIADQDGNKACVCTSAARG</sequence>
<organism evidence="7 8">
    <name type="scientific">Plantactinospora siamensis</name>
    <dbReference type="NCBI Taxonomy" id="555372"/>
    <lineage>
        <taxon>Bacteria</taxon>
        <taxon>Bacillati</taxon>
        <taxon>Actinomycetota</taxon>
        <taxon>Actinomycetes</taxon>
        <taxon>Micromonosporales</taxon>
        <taxon>Micromonosporaceae</taxon>
        <taxon>Plantactinospora</taxon>
    </lineage>
</organism>
<dbReference type="EC" id="4.2.1.96" evidence="3"/>
<evidence type="ECO:0000256" key="4">
    <source>
        <dbReference type="ARBA" id="ARBA00021735"/>
    </source>
</evidence>